<dbReference type="InterPro" id="IPR013105">
    <property type="entry name" value="TPR_2"/>
</dbReference>
<feature type="non-terminal residue" evidence="5">
    <location>
        <position position="1"/>
    </location>
</feature>
<feature type="repeat" description="TPR" evidence="3">
    <location>
        <begin position="42"/>
        <end position="75"/>
    </location>
</feature>
<dbReference type="Pfam" id="PF00226">
    <property type="entry name" value="DnaJ"/>
    <property type="match status" value="1"/>
</dbReference>
<feature type="non-terminal residue" evidence="5">
    <location>
        <position position="117"/>
    </location>
</feature>
<gene>
    <name evidence="5" type="ORF">g.49268</name>
</gene>
<dbReference type="Gene3D" id="1.25.40.10">
    <property type="entry name" value="Tetratricopeptide repeat domain"/>
    <property type="match status" value="1"/>
</dbReference>
<dbReference type="InterPro" id="IPR001623">
    <property type="entry name" value="DnaJ_domain"/>
</dbReference>
<keyword evidence="2 3" id="KW-0802">TPR repeat</keyword>
<dbReference type="InterPro" id="IPR036869">
    <property type="entry name" value="J_dom_sf"/>
</dbReference>
<dbReference type="SMART" id="SM00028">
    <property type="entry name" value="TPR"/>
    <property type="match status" value="1"/>
</dbReference>
<dbReference type="AlphaFoldDB" id="A0A1B6FGA1"/>
<evidence type="ECO:0000256" key="3">
    <source>
        <dbReference type="PROSITE-ProRule" id="PRU00339"/>
    </source>
</evidence>
<dbReference type="SUPFAM" id="SSF46565">
    <property type="entry name" value="Chaperone J-domain"/>
    <property type="match status" value="1"/>
</dbReference>
<dbReference type="Gene3D" id="1.10.287.110">
    <property type="entry name" value="DnaJ domain"/>
    <property type="match status" value="1"/>
</dbReference>
<evidence type="ECO:0000259" key="4">
    <source>
        <dbReference type="Pfam" id="PF00226"/>
    </source>
</evidence>
<sequence>KPLQPSVIFEAKKLQVACYLLVEDYGAVIRTADEALQFGTDSELYCDKAEALVALDHFEDAVHSFNEALQIDPNNKRAQQGKDHALKRKKVQDKRDYYKILGVSRTASDDEIKSAYR</sequence>
<name>A0A1B6FGA1_9HEMI</name>
<dbReference type="CDD" id="cd06257">
    <property type="entry name" value="DnaJ"/>
    <property type="match status" value="1"/>
</dbReference>
<protein>
    <recommendedName>
        <fullName evidence="4">J domain-containing protein</fullName>
    </recommendedName>
</protein>
<dbReference type="Pfam" id="PF07719">
    <property type="entry name" value="TPR_2"/>
    <property type="match status" value="1"/>
</dbReference>
<dbReference type="PANTHER" id="PTHR45188">
    <property type="entry name" value="DNAJ PROTEIN P58IPK HOMOLOG"/>
    <property type="match status" value="1"/>
</dbReference>
<dbReference type="SUPFAM" id="SSF48452">
    <property type="entry name" value="TPR-like"/>
    <property type="match status" value="1"/>
</dbReference>
<dbReference type="PROSITE" id="PS50005">
    <property type="entry name" value="TPR"/>
    <property type="match status" value="1"/>
</dbReference>
<proteinExistence type="predicted"/>
<reference evidence="5" key="1">
    <citation type="submission" date="2015-11" db="EMBL/GenBank/DDBJ databases">
        <title>De novo transcriptome assembly of four potential Pierce s Disease insect vectors from Arizona vineyards.</title>
        <authorList>
            <person name="Tassone E.E."/>
        </authorList>
    </citation>
    <scope>NUCLEOTIDE SEQUENCE</scope>
</reference>
<evidence type="ECO:0000256" key="1">
    <source>
        <dbReference type="ARBA" id="ARBA00022737"/>
    </source>
</evidence>
<feature type="domain" description="J" evidence="4">
    <location>
        <begin position="96"/>
        <end position="117"/>
    </location>
</feature>
<evidence type="ECO:0000313" key="5">
    <source>
        <dbReference type="EMBL" id="JAS49200.1"/>
    </source>
</evidence>
<dbReference type="EMBL" id="GECZ01020569">
    <property type="protein sequence ID" value="JAS49200.1"/>
    <property type="molecule type" value="Transcribed_RNA"/>
</dbReference>
<dbReference type="InterPro" id="IPR011990">
    <property type="entry name" value="TPR-like_helical_dom_sf"/>
</dbReference>
<accession>A0A1B6FGA1</accession>
<dbReference type="InterPro" id="IPR019734">
    <property type="entry name" value="TPR_rpt"/>
</dbReference>
<dbReference type="PANTHER" id="PTHR45188:SF2">
    <property type="entry name" value="DNAJ HOMOLOG SUBFAMILY C MEMBER 7"/>
    <property type="match status" value="1"/>
</dbReference>
<evidence type="ECO:0000256" key="2">
    <source>
        <dbReference type="ARBA" id="ARBA00022803"/>
    </source>
</evidence>
<organism evidence="5">
    <name type="scientific">Cuerna arida</name>
    <dbReference type="NCBI Taxonomy" id="1464854"/>
    <lineage>
        <taxon>Eukaryota</taxon>
        <taxon>Metazoa</taxon>
        <taxon>Ecdysozoa</taxon>
        <taxon>Arthropoda</taxon>
        <taxon>Hexapoda</taxon>
        <taxon>Insecta</taxon>
        <taxon>Pterygota</taxon>
        <taxon>Neoptera</taxon>
        <taxon>Paraneoptera</taxon>
        <taxon>Hemiptera</taxon>
        <taxon>Auchenorrhyncha</taxon>
        <taxon>Membracoidea</taxon>
        <taxon>Cicadellidae</taxon>
        <taxon>Cicadellinae</taxon>
        <taxon>Proconiini</taxon>
        <taxon>Cuerna</taxon>
    </lineage>
</organism>
<keyword evidence="1" id="KW-0677">Repeat</keyword>